<dbReference type="Proteomes" id="UP000014680">
    <property type="component" value="Unassembled WGS sequence"/>
</dbReference>
<feature type="signal peptide" evidence="2">
    <location>
        <begin position="1"/>
        <end position="17"/>
    </location>
</feature>
<proteinExistence type="predicted"/>
<feature type="transmembrane region" description="Helical" evidence="1">
    <location>
        <begin position="677"/>
        <end position="705"/>
    </location>
</feature>
<evidence type="ECO:0000256" key="2">
    <source>
        <dbReference type="SAM" id="SignalP"/>
    </source>
</evidence>
<dbReference type="PANTHER" id="PTHR37049:SF4">
    <property type="entry name" value="RHODANESE DOMAIN-CONTAINING PROTEIN"/>
    <property type="match status" value="1"/>
</dbReference>
<dbReference type="OrthoDB" id="27214at2759"/>
<dbReference type="RefSeq" id="XP_004253613.1">
    <property type="nucleotide sequence ID" value="XM_004253565.1"/>
</dbReference>
<protein>
    <submittedName>
        <fullName evidence="3">Uncharacterized protein</fullName>
    </submittedName>
</protein>
<evidence type="ECO:0000256" key="1">
    <source>
        <dbReference type="SAM" id="Phobius"/>
    </source>
</evidence>
<keyword evidence="1" id="KW-0472">Membrane</keyword>
<name>A0A0A1TZ52_ENTIV</name>
<dbReference type="KEGG" id="eiv:EIN_043900"/>
<feature type="chain" id="PRO_5001980060" evidence="2">
    <location>
        <begin position="18"/>
        <end position="719"/>
    </location>
</feature>
<dbReference type="OMA" id="HHKSSYN"/>
<dbReference type="VEuPathDB" id="AmoebaDB:EIN_043900"/>
<keyword evidence="4" id="KW-1185">Reference proteome</keyword>
<gene>
    <name evidence="3" type="ORF">EIN_043900</name>
</gene>
<keyword evidence="1" id="KW-0812">Transmembrane</keyword>
<organism evidence="3 4">
    <name type="scientific">Entamoeba invadens IP1</name>
    <dbReference type="NCBI Taxonomy" id="370355"/>
    <lineage>
        <taxon>Eukaryota</taxon>
        <taxon>Amoebozoa</taxon>
        <taxon>Evosea</taxon>
        <taxon>Archamoebae</taxon>
        <taxon>Mastigamoebida</taxon>
        <taxon>Entamoebidae</taxon>
        <taxon>Entamoeba</taxon>
    </lineage>
</organism>
<dbReference type="PANTHER" id="PTHR37049">
    <property type="entry name" value="PEPTIDASE S41 FAMILY PROTEIN"/>
    <property type="match status" value="1"/>
</dbReference>
<keyword evidence="2" id="KW-0732">Signal</keyword>
<dbReference type="InterPro" id="IPR052766">
    <property type="entry name" value="S41A_metabolite_peptidase"/>
</dbReference>
<dbReference type="GeneID" id="14885864"/>
<dbReference type="EMBL" id="KB206902">
    <property type="protein sequence ID" value="ELP86842.1"/>
    <property type="molecule type" value="Genomic_DNA"/>
</dbReference>
<sequence>MLLFLYILSTLSIQCDNLKNYKTYNYLEIMECVHTIQISSKNKVQMITGLKHLYEQVYAYNDIMKNPPQPSFDSEYYKPNDLIARMDKLDMTDGELYPFYYELKQIIKDAYDLHLSVNLNSVNDKKNKYIIDNIFYFLPFNFNIDENKNTRLSVANISPEILTDDMSAEIAKHATESVVSINGVTPLEFIRTFANKNVGVKSPSGRFSYAQSSMTLSSLNYNPLTEEELSTTFEIKYESGDIVKAPYYFLYVSTSSLSESAQKRLKTHDIGSNYSPLKFKDLMPEEKTRENGKRSDQEGAFKFDFEDITGDYSCKTYNDKKINVLVLKSFSMSNVLAFYSVSNTLLKCAEQFDNNDYPIAVILPLNGGGFINLGLDVEKFLSPHSDTEVITSVRSSDMSGQVLLAGTAEAFLSPENCEKRYIIENGSGDLGDWFYNYQTIDYGNGVLHYRTQPSYYLHGALVQMNLTKHIRKPQDIVVFTDSFCYSTCSFFTKGLVERGEAILVGFSGDPEGDIEHFDVGQAPSSVIQAGDIKDDEQQALKKMGVSAAVTYFETSKFHYDLKETIPREYIADRVDERVNLYTYTNDKTDTFMDKALEIIEKYKTQCNSHNKRLVKETSECDNKMTIKHAHGGYVCGDDNKWTTTCVASYCDEGYKFDYYNQKCIEDVCNLPENDDTWIWITVGVVSGVFVLIVFLILVGVIVFFVMKKKKSKSQYTGLA</sequence>
<dbReference type="SUPFAM" id="SSF52096">
    <property type="entry name" value="ClpP/crotonase"/>
    <property type="match status" value="1"/>
</dbReference>
<evidence type="ECO:0000313" key="4">
    <source>
        <dbReference type="Proteomes" id="UP000014680"/>
    </source>
</evidence>
<reference evidence="3 4" key="1">
    <citation type="submission" date="2012-10" db="EMBL/GenBank/DDBJ databases">
        <authorList>
            <person name="Zafar N."/>
            <person name="Inman J."/>
            <person name="Hall N."/>
            <person name="Lorenzi H."/>
            <person name="Caler E."/>
        </authorList>
    </citation>
    <scope>NUCLEOTIDE SEQUENCE [LARGE SCALE GENOMIC DNA]</scope>
    <source>
        <strain evidence="3 4">IP1</strain>
    </source>
</reference>
<accession>A0A0A1TZ52</accession>
<dbReference type="AlphaFoldDB" id="A0A0A1TZ52"/>
<keyword evidence="1" id="KW-1133">Transmembrane helix</keyword>
<dbReference type="InterPro" id="IPR029045">
    <property type="entry name" value="ClpP/crotonase-like_dom_sf"/>
</dbReference>
<evidence type="ECO:0000313" key="3">
    <source>
        <dbReference type="EMBL" id="ELP86842.1"/>
    </source>
</evidence>